<proteinExistence type="predicted"/>
<comment type="caution">
    <text evidence="4">The sequence shown here is derived from an EMBL/GenBank/DDBJ whole genome shotgun (WGS) entry which is preliminary data.</text>
</comment>
<evidence type="ECO:0000256" key="1">
    <source>
        <dbReference type="RuleBase" id="RU369079"/>
    </source>
</evidence>
<evidence type="ECO:0000313" key="5">
    <source>
        <dbReference type="Proteomes" id="UP000245911"/>
    </source>
</evidence>
<accession>A0A2T8HPV5</accession>
<keyword evidence="1" id="KW-1003">Cell membrane</keyword>
<comment type="function">
    <text evidence="1">Part of the tripartite ATP-independent periplasmic (TRAP) transport system.</text>
</comment>
<comment type="subcellular location">
    <subcellularLocation>
        <location evidence="1">Cell inner membrane</location>
        <topology evidence="1">Multi-pass membrane protein</topology>
    </subcellularLocation>
</comment>
<organism evidence="4 5">
    <name type="scientific">Pararhodobacter oceanensis</name>
    <dbReference type="NCBI Taxonomy" id="2172121"/>
    <lineage>
        <taxon>Bacteria</taxon>
        <taxon>Pseudomonadati</taxon>
        <taxon>Pseudomonadota</taxon>
        <taxon>Alphaproteobacteria</taxon>
        <taxon>Rhodobacterales</taxon>
        <taxon>Paracoccaceae</taxon>
        <taxon>Pararhodobacter</taxon>
    </lineage>
</organism>
<protein>
    <submittedName>
        <fullName evidence="4">C4-dicarboxylate ABC transporter permease</fullName>
    </submittedName>
</protein>
<feature type="transmembrane region" description="Helical" evidence="2">
    <location>
        <begin position="137"/>
        <end position="160"/>
    </location>
</feature>
<feature type="transmembrane region" description="Helical" evidence="2">
    <location>
        <begin position="608"/>
        <end position="625"/>
    </location>
</feature>
<feature type="transmembrane region" description="Helical" evidence="2">
    <location>
        <begin position="576"/>
        <end position="599"/>
    </location>
</feature>
<keyword evidence="2" id="KW-0472">Membrane</keyword>
<evidence type="ECO:0000259" key="3">
    <source>
        <dbReference type="Pfam" id="PF06808"/>
    </source>
</evidence>
<feature type="transmembrane region" description="Helical" evidence="2">
    <location>
        <begin position="545"/>
        <end position="570"/>
    </location>
</feature>
<dbReference type="EMBL" id="QDKM01000012">
    <property type="protein sequence ID" value="PVH27474.1"/>
    <property type="molecule type" value="Genomic_DNA"/>
</dbReference>
<evidence type="ECO:0000313" key="4">
    <source>
        <dbReference type="EMBL" id="PVH27474.1"/>
    </source>
</evidence>
<keyword evidence="5" id="KW-1185">Reference proteome</keyword>
<keyword evidence="1" id="KW-0997">Cell inner membrane</keyword>
<feature type="transmembrane region" description="Helical" evidence="2">
    <location>
        <begin position="20"/>
        <end position="42"/>
    </location>
</feature>
<name>A0A2T8HPV5_9RHOB</name>
<dbReference type="PANTHER" id="PTHR43849:SF2">
    <property type="entry name" value="BLL3936 PROTEIN"/>
    <property type="match status" value="1"/>
</dbReference>
<dbReference type="GO" id="GO:0005886">
    <property type="term" value="C:plasma membrane"/>
    <property type="evidence" value="ECO:0007669"/>
    <property type="project" value="UniProtKB-SubCell"/>
</dbReference>
<keyword evidence="2" id="KW-0812">Transmembrane</keyword>
<evidence type="ECO:0000256" key="2">
    <source>
        <dbReference type="SAM" id="Phobius"/>
    </source>
</evidence>
<feature type="transmembrane region" description="Helical" evidence="2">
    <location>
        <begin position="230"/>
        <end position="257"/>
    </location>
</feature>
<feature type="domain" description="TRAP C4-dicarboxylate transport system permease DctM subunit" evidence="3">
    <location>
        <begin position="123"/>
        <end position="572"/>
    </location>
</feature>
<dbReference type="InterPro" id="IPR011853">
    <property type="entry name" value="TRAP_DctM-Dct_fused"/>
</dbReference>
<feature type="transmembrane region" description="Helical" evidence="2">
    <location>
        <begin position="463"/>
        <end position="490"/>
    </location>
</feature>
<dbReference type="Pfam" id="PF06808">
    <property type="entry name" value="DctM"/>
    <property type="match status" value="1"/>
</dbReference>
<feature type="transmembrane region" description="Helical" evidence="2">
    <location>
        <begin position="345"/>
        <end position="367"/>
    </location>
</feature>
<feature type="transmembrane region" description="Helical" evidence="2">
    <location>
        <begin position="631"/>
        <end position="649"/>
    </location>
</feature>
<feature type="transmembrane region" description="Helical" evidence="2">
    <location>
        <begin position="428"/>
        <end position="456"/>
    </location>
</feature>
<dbReference type="NCBIfam" id="TIGR02123">
    <property type="entry name" value="TRAP_fused"/>
    <property type="match status" value="1"/>
</dbReference>
<feature type="transmembrane region" description="Helical" evidence="2">
    <location>
        <begin position="114"/>
        <end position="131"/>
    </location>
</feature>
<dbReference type="Proteomes" id="UP000245911">
    <property type="component" value="Unassembled WGS sequence"/>
</dbReference>
<dbReference type="InterPro" id="IPR010656">
    <property type="entry name" value="DctM"/>
</dbReference>
<dbReference type="RefSeq" id="WP_116559735.1">
    <property type="nucleotide sequence ID" value="NZ_QDKM01000012.1"/>
</dbReference>
<dbReference type="OrthoDB" id="9759894at2"/>
<keyword evidence="1" id="KW-0813">Transport</keyword>
<keyword evidence="2" id="KW-1133">Transmembrane helix</keyword>
<feature type="transmembrane region" description="Helical" evidence="2">
    <location>
        <begin position="510"/>
        <end position="533"/>
    </location>
</feature>
<dbReference type="PANTHER" id="PTHR43849">
    <property type="entry name" value="BLL3936 PROTEIN"/>
    <property type="match status" value="1"/>
</dbReference>
<feature type="transmembrane region" description="Helical" evidence="2">
    <location>
        <begin position="172"/>
        <end position="199"/>
    </location>
</feature>
<feature type="transmembrane region" description="Helical" evidence="2">
    <location>
        <begin position="54"/>
        <end position="70"/>
    </location>
</feature>
<dbReference type="GO" id="GO:0022857">
    <property type="term" value="F:transmembrane transporter activity"/>
    <property type="evidence" value="ECO:0007669"/>
    <property type="project" value="UniProtKB-UniRule"/>
</dbReference>
<sequence>MTTQEPELLKPAASPQGLHAVVISFLAGSVTLMALAWAVDLFRQIGLNIYNEQYVAAMLGLALATVFVSRPLRGAGRPTLPWYDIVAALLGLLACGYVAINYPDLLARLWMRPMDALIVGVIILVLSIEGLRRATGWAMVILVLVALGFAVLGHLIPGALQGRDVANDRLVIFLALDTNAVLGMPLMIASTVVVAFVFFGNLLNHSGGGGFFTDVSMAMMGRYRGGAAKVAVTASALFGSVSGSAVANVVSTGVITIPLMKRGGYKPHHAGAIEAVASTGGQLMPPVMGAAAFLMAEIIQVPYASIATAALLPAVLYYAALLIQVDLLAARDGLSSPPREMLPRLALVLRNGWPFILPFVVLIYALFSLNKRPEFAAFLAAVSVIAIGFWFEWRKRRQASDAAADGPGLTLRTIARVLRDTGLSVTDILMIATAAGIIIGVMNISSLGFAMTLVLVQLGNGSLLLLLLIAALACIILGMGMPTLGVYLLLATLIAPSLVEIGVEPIAAHLFVLYFGMMSMITPPVAIAAFAAASISGSKSMRTGYTAMVMGWSAYLIPFLFIGAPALLLIGTPTEIIWTFATAFIGVWLVSAAVVGYLFTAANAAQRLLLGAGGLLLLLPAQVGGLSSDGLGLVLGLAAALWMHLLPAAQKT</sequence>
<feature type="transmembrane region" description="Helical" evidence="2">
    <location>
        <begin position="82"/>
        <end position="102"/>
    </location>
</feature>
<dbReference type="AlphaFoldDB" id="A0A2T8HPV5"/>
<gene>
    <name evidence="4" type="ORF">DDE20_17035</name>
</gene>
<feature type="transmembrane region" description="Helical" evidence="2">
    <location>
        <begin position="303"/>
        <end position="325"/>
    </location>
</feature>
<feature type="transmembrane region" description="Helical" evidence="2">
    <location>
        <begin position="374"/>
        <end position="391"/>
    </location>
</feature>
<reference evidence="4 5" key="1">
    <citation type="submission" date="2018-04" db="EMBL/GenBank/DDBJ databases">
        <title>Pararhodobacter oceanense sp. nov., isolated from marine intertidal sediment.</title>
        <authorList>
            <person name="Wang X.-L."/>
            <person name="Du Z.-J."/>
        </authorList>
    </citation>
    <scope>NUCLEOTIDE SEQUENCE [LARGE SCALE GENOMIC DNA]</scope>
    <source>
        <strain evidence="4 5">AM505</strain>
    </source>
</reference>